<dbReference type="VEuPathDB" id="TriTrypDB:LtaPh_3222200"/>
<keyword evidence="2 7" id="KW-0812">Transmembrane</keyword>
<evidence type="ECO:0000256" key="1">
    <source>
        <dbReference type="ARBA" id="ARBA00004141"/>
    </source>
</evidence>
<proteinExistence type="predicted"/>
<evidence type="ECO:0000259" key="8">
    <source>
        <dbReference type="PROSITE" id="PS50893"/>
    </source>
</evidence>
<dbReference type="PROSITE" id="PS50929">
    <property type="entry name" value="ABC_TM1F"/>
    <property type="match status" value="1"/>
</dbReference>
<comment type="caution">
    <text evidence="10">The sequence shown here is derived from an EMBL/GenBank/DDBJ whole genome shotgun (WGS) entry which is preliminary data.</text>
</comment>
<feature type="transmembrane region" description="Helical" evidence="7">
    <location>
        <begin position="44"/>
        <end position="66"/>
    </location>
</feature>
<keyword evidence="6 7" id="KW-0472">Membrane</keyword>
<dbReference type="Pfam" id="PF00005">
    <property type="entry name" value="ABC_tran"/>
    <property type="match status" value="1"/>
</dbReference>
<feature type="transmembrane region" description="Helical" evidence="7">
    <location>
        <begin position="351"/>
        <end position="376"/>
    </location>
</feature>
<evidence type="ECO:0000256" key="7">
    <source>
        <dbReference type="SAM" id="Phobius"/>
    </source>
</evidence>
<dbReference type="Gene3D" id="1.20.1560.10">
    <property type="entry name" value="ABC transporter type 1, transmembrane domain"/>
    <property type="match status" value="1"/>
</dbReference>
<dbReference type="SUPFAM" id="SSF52540">
    <property type="entry name" value="P-loop containing nucleoside triphosphate hydrolases"/>
    <property type="match status" value="1"/>
</dbReference>
<dbReference type="InterPro" id="IPR003593">
    <property type="entry name" value="AAA+_ATPase"/>
</dbReference>
<dbReference type="PANTHER" id="PTHR24221">
    <property type="entry name" value="ATP-BINDING CASSETTE SUB-FAMILY B"/>
    <property type="match status" value="1"/>
</dbReference>
<keyword evidence="3" id="KW-0547">Nucleotide-binding</keyword>
<organism evidence="10 11">
    <name type="scientific">Leishmania tarentolae</name>
    <name type="common">Sauroleishmania tarentolae</name>
    <dbReference type="NCBI Taxonomy" id="5689"/>
    <lineage>
        <taxon>Eukaryota</taxon>
        <taxon>Discoba</taxon>
        <taxon>Euglenozoa</taxon>
        <taxon>Kinetoplastea</taxon>
        <taxon>Metakinetoplastina</taxon>
        <taxon>Trypanosomatida</taxon>
        <taxon>Trypanosomatidae</taxon>
        <taxon>Leishmaniinae</taxon>
        <taxon>Leishmania</taxon>
        <taxon>lizard Leishmania</taxon>
    </lineage>
</organism>
<sequence length="739" mass="78852">MSSVKHPQPRLPSARVASPPMDEAVGTLHLLRFAYTYMTGQQRVILASGLLMACAILLSISIPALAEEIVSYGMRTMTKTSDGILHTVANSSATSLETATETFGAGMSEDGAGAGTDQLSFLGLGSLSERIFKPLLPIFFAVLRGAFAVNDDAEPAASPSPYVEGILCRSLLMSTAIICYHLTSLLAHLAAYYAGSGAQNALTRDSVERILHTPHPERVAIVNAVKLAQLITASGRALSDTTGELLTNVFSHVLYIVGFFAVMLFLSYQLTLTILVGVVIIQCLFFFQGISLHRQGSHVTEEEASVQAYIANILQRSQTVLVFGCSDFVLDRMADRSSQLWRLTNRLNRSIHGYAAVSSGLTRLILVVALGLSNYYQQKGQLNMRHTILYFACFQSFVNTLASLSSAVSQLRATLGRLKTLDAILRWYSEPLAVTAGEGCTGASEVAVVEVQESASAEVALDHASFSYPTVPAFFSEIGGVSGASDAVASLEKQLGTTMSSLHNNGVSQVSLSALVGGITVLYGPSGSGKSTCLRLLCGLVRPHSGTVRTQRRAVLLEQQHAIFIGTVAENILLTNLSSFAGSATEASVLKPALPSSSDSQLPTVAATFAELHRRVTEATAKSGCANFLSNPFSTFIESVDHPQFSGGQLQRIVLARMLARSDDYSLVLLDEPTTGLDQSAVEVLLEAIRALRDTHHKTVLISTHDHRVAEVADKVIDLSVSAAEAGGGHPGKYPSRQC</sequence>
<dbReference type="Gene3D" id="3.40.50.300">
    <property type="entry name" value="P-loop containing nucleotide triphosphate hydrolases"/>
    <property type="match status" value="1"/>
</dbReference>
<dbReference type="SMART" id="SM00382">
    <property type="entry name" value="AAA"/>
    <property type="match status" value="1"/>
</dbReference>
<evidence type="ECO:0000256" key="3">
    <source>
        <dbReference type="ARBA" id="ARBA00022741"/>
    </source>
</evidence>
<dbReference type="InterPro" id="IPR039421">
    <property type="entry name" value="Type_1_exporter"/>
</dbReference>
<gene>
    <name evidence="10" type="ORF">LtaPh_3222200</name>
</gene>
<dbReference type="AlphaFoldDB" id="A0A640KVL0"/>
<dbReference type="GO" id="GO:0016887">
    <property type="term" value="F:ATP hydrolysis activity"/>
    <property type="evidence" value="ECO:0007669"/>
    <property type="project" value="InterPro"/>
</dbReference>
<dbReference type="Pfam" id="PF00664">
    <property type="entry name" value="ABC_membrane"/>
    <property type="match status" value="1"/>
</dbReference>
<keyword evidence="4" id="KW-0067">ATP-binding</keyword>
<evidence type="ECO:0000256" key="2">
    <source>
        <dbReference type="ARBA" id="ARBA00022692"/>
    </source>
</evidence>
<keyword evidence="11" id="KW-1185">Reference proteome</keyword>
<dbReference type="InterPro" id="IPR036640">
    <property type="entry name" value="ABC1_TM_sf"/>
</dbReference>
<dbReference type="GO" id="GO:0016020">
    <property type="term" value="C:membrane"/>
    <property type="evidence" value="ECO:0007669"/>
    <property type="project" value="UniProtKB-SubCell"/>
</dbReference>
<dbReference type="GO" id="GO:0005524">
    <property type="term" value="F:ATP binding"/>
    <property type="evidence" value="ECO:0007669"/>
    <property type="project" value="UniProtKB-KW"/>
</dbReference>
<comment type="subcellular location">
    <subcellularLocation>
        <location evidence="1">Membrane</location>
        <topology evidence="1">Multi-pass membrane protein</topology>
    </subcellularLocation>
</comment>
<evidence type="ECO:0000313" key="10">
    <source>
        <dbReference type="EMBL" id="GET91549.1"/>
    </source>
</evidence>
<reference evidence="10" key="1">
    <citation type="submission" date="2019-11" db="EMBL/GenBank/DDBJ databases">
        <title>Leishmania tarentolae CDS.</title>
        <authorList>
            <person name="Goto Y."/>
            <person name="Yamagishi J."/>
        </authorList>
    </citation>
    <scope>NUCLEOTIDE SEQUENCE [LARGE SCALE GENOMIC DNA]</scope>
    <source>
        <strain evidence="10">Parrot Tar II</strain>
    </source>
</reference>
<dbReference type="PROSITE" id="PS00211">
    <property type="entry name" value="ABC_TRANSPORTER_1"/>
    <property type="match status" value="1"/>
</dbReference>
<evidence type="ECO:0000256" key="5">
    <source>
        <dbReference type="ARBA" id="ARBA00022989"/>
    </source>
</evidence>
<feature type="transmembrane region" description="Helical" evidence="7">
    <location>
        <begin position="254"/>
        <end position="287"/>
    </location>
</feature>
<evidence type="ECO:0000256" key="6">
    <source>
        <dbReference type="ARBA" id="ARBA00023136"/>
    </source>
</evidence>
<dbReference type="EMBL" id="BLBS01000048">
    <property type="protein sequence ID" value="GET91549.1"/>
    <property type="molecule type" value="Genomic_DNA"/>
</dbReference>
<dbReference type="GO" id="GO:0140359">
    <property type="term" value="F:ABC-type transporter activity"/>
    <property type="evidence" value="ECO:0007669"/>
    <property type="project" value="InterPro"/>
</dbReference>
<protein>
    <submittedName>
        <fullName evidence="10">Abc transporter-like protein</fullName>
    </submittedName>
</protein>
<accession>A0A640KVL0</accession>
<evidence type="ECO:0000256" key="4">
    <source>
        <dbReference type="ARBA" id="ARBA00022840"/>
    </source>
</evidence>
<dbReference type="OrthoDB" id="6500128at2759"/>
<name>A0A640KVL0_LEITA</name>
<feature type="domain" description="ABC transmembrane type-1" evidence="9">
    <location>
        <begin position="170"/>
        <end position="413"/>
    </location>
</feature>
<dbReference type="InterPro" id="IPR011527">
    <property type="entry name" value="ABC1_TM_dom"/>
</dbReference>
<feature type="transmembrane region" description="Helical" evidence="7">
    <location>
        <begin position="388"/>
        <end position="409"/>
    </location>
</feature>
<dbReference type="InterPro" id="IPR027417">
    <property type="entry name" value="P-loop_NTPase"/>
</dbReference>
<feature type="domain" description="ABC transporter" evidence="8">
    <location>
        <begin position="492"/>
        <end position="739"/>
    </location>
</feature>
<evidence type="ECO:0000313" key="11">
    <source>
        <dbReference type="Proteomes" id="UP000419144"/>
    </source>
</evidence>
<evidence type="ECO:0000259" key="9">
    <source>
        <dbReference type="PROSITE" id="PS50929"/>
    </source>
</evidence>
<dbReference type="SUPFAM" id="SSF90123">
    <property type="entry name" value="ABC transporter transmembrane region"/>
    <property type="match status" value="1"/>
</dbReference>
<dbReference type="InterPro" id="IPR017871">
    <property type="entry name" value="ABC_transporter-like_CS"/>
</dbReference>
<keyword evidence="5 7" id="KW-1133">Transmembrane helix</keyword>
<dbReference type="Proteomes" id="UP000419144">
    <property type="component" value="Unassembled WGS sequence"/>
</dbReference>
<dbReference type="PROSITE" id="PS50893">
    <property type="entry name" value="ABC_TRANSPORTER_2"/>
    <property type="match status" value="1"/>
</dbReference>
<dbReference type="PANTHER" id="PTHR24221:SF503">
    <property type="entry name" value="MITOCHONDRIAL POTASSIUM CHANNEL ATP-BINDING SUBUNIT"/>
    <property type="match status" value="1"/>
</dbReference>
<dbReference type="InterPro" id="IPR003439">
    <property type="entry name" value="ABC_transporter-like_ATP-bd"/>
</dbReference>